<dbReference type="InterPro" id="IPR038404">
    <property type="entry name" value="TRAP_DctP_sf"/>
</dbReference>
<dbReference type="Gene3D" id="3.40.190.170">
    <property type="entry name" value="Bacterial extracellular solute-binding protein, family 7"/>
    <property type="match status" value="1"/>
</dbReference>
<dbReference type="RefSeq" id="WP_044348767.1">
    <property type="nucleotide sequence ID" value="NZ_AZAC01000014.1"/>
</dbReference>
<dbReference type="STRING" id="1429043.X474_11880"/>
<accession>A0A0D2HT03</accession>
<reference evidence="4 5" key="1">
    <citation type="submission" date="2013-11" db="EMBL/GenBank/DDBJ databases">
        <title>Metagenomic analysis of a methanogenic consortium involved in long chain n-alkane degradation.</title>
        <authorList>
            <person name="Davidova I.A."/>
            <person name="Callaghan A.V."/>
            <person name="Wawrik B."/>
            <person name="Pruitt S."/>
            <person name="Marks C."/>
            <person name="Duncan K.E."/>
            <person name="Suflita J.M."/>
        </authorList>
    </citation>
    <scope>NUCLEOTIDE SEQUENCE [LARGE SCALE GENOMIC DNA]</scope>
    <source>
        <strain evidence="4 5">SPR</strain>
    </source>
</reference>
<dbReference type="AlphaFoldDB" id="A0A0D2HT03"/>
<evidence type="ECO:0000313" key="4">
    <source>
        <dbReference type="EMBL" id="KIX13678.1"/>
    </source>
</evidence>
<dbReference type="EMBL" id="AZAC01000014">
    <property type="protein sequence ID" value="KIX13678.1"/>
    <property type="molecule type" value="Genomic_DNA"/>
</dbReference>
<dbReference type="GO" id="GO:0055085">
    <property type="term" value="P:transmembrane transport"/>
    <property type="evidence" value="ECO:0007669"/>
    <property type="project" value="InterPro"/>
</dbReference>
<dbReference type="Proteomes" id="UP000032233">
    <property type="component" value="Unassembled WGS sequence"/>
</dbReference>
<gene>
    <name evidence="4" type="ORF">X474_11880</name>
</gene>
<keyword evidence="5" id="KW-1185">Reference proteome</keyword>
<keyword evidence="3" id="KW-0732">Signal</keyword>
<proteinExistence type="inferred from homology"/>
<protein>
    <submittedName>
        <fullName evidence="4">C4-dicarboxylate ABC transporter substrate-binding protein</fullName>
    </submittedName>
</protein>
<dbReference type="Pfam" id="PF03480">
    <property type="entry name" value="DctP"/>
    <property type="match status" value="1"/>
</dbReference>
<evidence type="ECO:0000256" key="1">
    <source>
        <dbReference type="ARBA" id="ARBA00009023"/>
    </source>
</evidence>
<evidence type="ECO:0000313" key="5">
    <source>
        <dbReference type="Proteomes" id="UP000032233"/>
    </source>
</evidence>
<evidence type="ECO:0000256" key="2">
    <source>
        <dbReference type="ARBA" id="ARBA00022448"/>
    </source>
</evidence>
<dbReference type="InterPro" id="IPR018389">
    <property type="entry name" value="DctP_fam"/>
</dbReference>
<dbReference type="PANTHER" id="PTHR33376">
    <property type="match status" value="1"/>
</dbReference>
<dbReference type="PANTHER" id="PTHR33376:SF7">
    <property type="entry name" value="C4-DICARBOXYLATE-BINDING PROTEIN DCTB"/>
    <property type="match status" value="1"/>
</dbReference>
<dbReference type="NCBIfam" id="NF037995">
    <property type="entry name" value="TRAP_S1"/>
    <property type="match status" value="1"/>
</dbReference>
<dbReference type="InParanoid" id="A0A0D2HT03"/>
<dbReference type="PATRIC" id="fig|1429043.3.peg.2529"/>
<dbReference type="SUPFAM" id="SSF53850">
    <property type="entry name" value="Periplasmic binding protein-like II"/>
    <property type="match status" value="1"/>
</dbReference>
<name>A0A0D2HT03_9BACT</name>
<keyword evidence="2" id="KW-0813">Transport</keyword>
<dbReference type="CDD" id="cd13602">
    <property type="entry name" value="PBP2_TRAP_BpDctp6_7"/>
    <property type="match status" value="1"/>
</dbReference>
<dbReference type="OrthoDB" id="8912194at2"/>
<comment type="similarity">
    <text evidence="1">Belongs to the bacterial solute-binding protein 7 family.</text>
</comment>
<organism evidence="4 5">
    <name type="scientific">Dethiosulfatarculus sandiegensis</name>
    <dbReference type="NCBI Taxonomy" id="1429043"/>
    <lineage>
        <taxon>Bacteria</taxon>
        <taxon>Pseudomonadati</taxon>
        <taxon>Thermodesulfobacteriota</taxon>
        <taxon>Desulfarculia</taxon>
        <taxon>Desulfarculales</taxon>
        <taxon>Desulfarculaceae</taxon>
        <taxon>Dethiosulfatarculus</taxon>
    </lineage>
</organism>
<evidence type="ECO:0000256" key="3">
    <source>
        <dbReference type="ARBA" id="ARBA00022729"/>
    </source>
</evidence>
<sequence>MKKKLLVSCLVIAFALTAGVGLAQAKKLRVVGSWNSLTLFKNFEKPFWTEVVPKELGLKTSMTSLGQVKLKGPAVMRQMSMGVFDVVHTVADYVVADSPALAGLDLPALATDLKLAKKVVEAYRPVMAKYLEKDFDVKLLSVIPYPAQVLFSSEGIKGLGDLKGKKIRASGWTTSEFVTALGATGVTLSFSEVPQALQRGVVDCAVTGSLSGYSAGWGDVSKFLYPLPVGGWDYVIGTMSMTTWKSLGKEKQDKLMKLIKEKLEAPAWKVTERETEEGVACLGNGPCPHGRTYGLTIIPVSEADKKKAYEVLVDSVLPAWSQKVSPEVVKEWNETIGKVVGLTAK</sequence>
<comment type="caution">
    <text evidence="4">The sequence shown here is derived from an EMBL/GenBank/DDBJ whole genome shotgun (WGS) entry which is preliminary data.</text>
</comment>